<evidence type="ECO:0000256" key="11">
    <source>
        <dbReference type="RuleBase" id="RU000639"/>
    </source>
</evidence>
<keyword evidence="6 10" id="KW-0143">Chaperone</keyword>
<organism evidence="14 15">
    <name type="scientific">Legionella beliardensis</name>
    <dbReference type="NCBI Taxonomy" id="91822"/>
    <lineage>
        <taxon>Bacteria</taxon>
        <taxon>Pseudomonadati</taxon>
        <taxon>Pseudomonadota</taxon>
        <taxon>Gammaproteobacteria</taxon>
        <taxon>Legionellales</taxon>
        <taxon>Legionellaceae</taxon>
        <taxon>Legionella</taxon>
    </lineage>
</organism>
<evidence type="ECO:0000313" key="14">
    <source>
        <dbReference type="EMBL" id="STX28103.1"/>
    </source>
</evidence>
<keyword evidence="5 10" id="KW-0346">Stress response</keyword>
<evidence type="ECO:0000256" key="6">
    <source>
        <dbReference type="ARBA" id="ARBA00023186"/>
    </source>
</evidence>
<dbReference type="NCBIfam" id="NF010738">
    <property type="entry name" value="PRK14140.1"/>
    <property type="match status" value="1"/>
</dbReference>
<dbReference type="InterPro" id="IPR013805">
    <property type="entry name" value="GrpE_CC"/>
</dbReference>
<dbReference type="InterPro" id="IPR009012">
    <property type="entry name" value="GrpE_head"/>
</dbReference>
<evidence type="ECO:0000256" key="3">
    <source>
        <dbReference type="ARBA" id="ARBA00011738"/>
    </source>
</evidence>
<dbReference type="PRINTS" id="PR00773">
    <property type="entry name" value="GRPEPROTEIN"/>
</dbReference>
<evidence type="ECO:0000256" key="1">
    <source>
        <dbReference type="ARBA" id="ARBA00004496"/>
    </source>
</evidence>
<name>A0A378HZC8_9GAMM</name>
<dbReference type="SUPFAM" id="SSF58014">
    <property type="entry name" value="Coiled-coil domain of nucleotide exchange factor GrpE"/>
    <property type="match status" value="1"/>
</dbReference>
<evidence type="ECO:0000256" key="10">
    <source>
        <dbReference type="HAMAP-Rule" id="MF_01151"/>
    </source>
</evidence>
<dbReference type="GO" id="GO:0000774">
    <property type="term" value="F:adenyl-nucleotide exchange factor activity"/>
    <property type="evidence" value="ECO:0007669"/>
    <property type="project" value="InterPro"/>
</dbReference>
<dbReference type="NCBIfam" id="NF010737">
    <property type="entry name" value="PRK14139.1"/>
    <property type="match status" value="1"/>
</dbReference>
<dbReference type="GO" id="GO:0005829">
    <property type="term" value="C:cytosol"/>
    <property type="evidence" value="ECO:0007669"/>
    <property type="project" value="TreeGrafter"/>
</dbReference>
<evidence type="ECO:0000256" key="8">
    <source>
        <dbReference type="ARBA" id="ARBA00072274"/>
    </source>
</evidence>
<dbReference type="EMBL" id="UGNV01000001">
    <property type="protein sequence ID" value="STX28103.1"/>
    <property type="molecule type" value="Genomic_DNA"/>
</dbReference>
<feature type="compositionally biased region" description="Acidic residues" evidence="13">
    <location>
        <begin position="23"/>
        <end position="47"/>
    </location>
</feature>
<dbReference type="NCBIfam" id="NF010742">
    <property type="entry name" value="PRK14144.1"/>
    <property type="match status" value="1"/>
</dbReference>
<dbReference type="InterPro" id="IPR000740">
    <property type="entry name" value="GrpE"/>
</dbReference>
<dbReference type="Proteomes" id="UP000254968">
    <property type="component" value="Unassembled WGS sequence"/>
</dbReference>
<dbReference type="PANTHER" id="PTHR21237">
    <property type="entry name" value="GRPE PROTEIN"/>
    <property type="match status" value="1"/>
</dbReference>
<keyword evidence="15" id="KW-1185">Reference proteome</keyword>
<evidence type="ECO:0000256" key="9">
    <source>
        <dbReference type="ARBA" id="ARBA00076414"/>
    </source>
</evidence>
<dbReference type="Gene3D" id="2.30.22.10">
    <property type="entry name" value="Head domain of nucleotide exchange factor GrpE"/>
    <property type="match status" value="1"/>
</dbReference>
<comment type="function">
    <text evidence="7 10 11">Participates actively in the response to hyperosmotic and heat shock by preventing the aggregation of stress-denatured proteins, in association with DnaK and GrpE. It is the nucleotide exchange factor for DnaK and may function as a thermosensor. Unfolded proteins bind initially to DnaJ; upon interaction with the DnaJ-bound protein, DnaK hydrolyzes its bound ATP, resulting in the formation of a stable complex. GrpE releases ADP from DnaK; ATP binding to DnaK triggers the release of the substrate protein, thus completing the reaction cycle. Several rounds of ATP-dependent interactions between DnaJ, DnaK and GrpE are required for fully efficient folding.</text>
</comment>
<dbReference type="PANTHER" id="PTHR21237:SF23">
    <property type="entry name" value="GRPE PROTEIN HOMOLOG, MITOCHONDRIAL"/>
    <property type="match status" value="1"/>
</dbReference>
<evidence type="ECO:0000256" key="12">
    <source>
        <dbReference type="RuleBase" id="RU004478"/>
    </source>
</evidence>
<comment type="subunit">
    <text evidence="3 10">Homodimer.</text>
</comment>
<comment type="similarity">
    <text evidence="2 10 12">Belongs to the GrpE family.</text>
</comment>
<evidence type="ECO:0000256" key="4">
    <source>
        <dbReference type="ARBA" id="ARBA00022490"/>
    </source>
</evidence>
<accession>A0A378HZC8</accession>
<evidence type="ECO:0000256" key="13">
    <source>
        <dbReference type="SAM" id="MobiDB-lite"/>
    </source>
</evidence>
<sequence length="210" mass="23770">MSDNTTKDWKKFKEKNEQNENNEQLDDLQNEEQETTDEDDGEGEGGDSQESALGHASYTALEEQLTLAEQKAHENWEKAVRAVAELDNYRRRAERDVANAHRYGLEKFITSLLPVLDSLEQALQIAEKEQQTGMLEGLQLTLKLFLDVLNKYEVTPIDPQGEAFNPQEHEAMSIQEVPGAAPNSVLTVFQKGYKLSDRVIRPARVIVAKK</sequence>
<dbReference type="CDD" id="cd00446">
    <property type="entry name" value="GrpE"/>
    <property type="match status" value="1"/>
</dbReference>
<dbReference type="GO" id="GO:0006457">
    <property type="term" value="P:protein folding"/>
    <property type="evidence" value="ECO:0007669"/>
    <property type="project" value="InterPro"/>
</dbReference>
<dbReference type="Gene3D" id="3.90.20.20">
    <property type="match status" value="1"/>
</dbReference>
<keyword evidence="4 10" id="KW-0963">Cytoplasm</keyword>
<dbReference type="OrthoDB" id="9789811at2"/>
<dbReference type="PROSITE" id="PS01071">
    <property type="entry name" value="GRPE"/>
    <property type="match status" value="1"/>
</dbReference>
<dbReference type="Pfam" id="PF01025">
    <property type="entry name" value="GrpE"/>
    <property type="match status" value="1"/>
</dbReference>
<gene>
    <name evidence="10 14" type="primary">grpE</name>
    <name evidence="14" type="ORF">NCTC13315_00627</name>
</gene>
<dbReference type="HAMAP" id="MF_01151">
    <property type="entry name" value="GrpE"/>
    <property type="match status" value="1"/>
</dbReference>
<reference evidence="14 15" key="1">
    <citation type="submission" date="2018-06" db="EMBL/GenBank/DDBJ databases">
        <authorList>
            <consortium name="Pathogen Informatics"/>
            <person name="Doyle S."/>
        </authorList>
    </citation>
    <scope>NUCLEOTIDE SEQUENCE [LARGE SCALE GENOMIC DNA]</scope>
    <source>
        <strain evidence="14 15">NCTC13315</strain>
    </source>
</reference>
<evidence type="ECO:0000256" key="7">
    <source>
        <dbReference type="ARBA" id="ARBA00053401"/>
    </source>
</evidence>
<dbReference type="GO" id="GO:0051082">
    <property type="term" value="F:unfolded protein binding"/>
    <property type="evidence" value="ECO:0007669"/>
    <property type="project" value="TreeGrafter"/>
</dbReference>
<dbReference type="NCBIfam" id="NF010748">
    <property type="entry name" value="PRK14150.1"/>
    <property type="match status" value="1"/>
</dbReference>
<proteinExistence type="inferred from homology"/>
<evidence type="ECO:0000313" key="15">
    <source>
        <dbReference type="Proteomes" id="UP000254968"/>
    </source>
</evidence>
<comment type="subcellular location">
    <subcellularLocation>
        <location evidence="1 10">Cytoplasm</location>
    </subcellularLocation>
</comment>
<dbReference type="GO" id="GO:0042803">
    <property type="term" value="F:protein homodimerization activity"/>
    <property type="evidence" value="ECO:0007669"/>
    <property type="project" value="InterPro"/>
</dbReference>
<protein>
    <recommendedName>
        <fullName evidence="8 10">Protein GrpE</fullName>
    </recommendedName>
    <alternativeName>
        <fullName evidence="9 10">HSP-70 cofactor</fullName>
    </alternativeName>
</protein>
<dbReference type="AlphaFoldDB" id="A0A378HZC8"/>
<feature type="compositionally biased region" description="Basic and acidic residues" evidence="13">
    <location>
        <begin position="1"/>
        <end position="18"/>
    </location>
</feature>
<dbReference type="RefSeq" id="WP_115301875.1">
    <property type="nucleotide sequence ID" value="NZ_CAAAHO010000008.1"/>
</dbReference>
<dbReference type="GO" id="GO:0051087">
    <property type="term" value="F:protein-folding chaperone binding"/>
    <property type="evidence" value="ECO:0007669"/>
    <property type="project" value="InterPro"/>
</dbReference>
<dbReference type="FunFam" id="2.30.22.10:FF:000001">
    <property type="entry name" value="Protein GrpE"/>
    <property type="match status" value="1"/>
</dbReference>
<feature type="region of interest" description="Disordered" evidence="13">
    <location>
        <begin position="1"/>
        <end position="52"/>
    </location>
</feature>
<evidence type="ECO:0000256" key="5">
    <source>
        <dbReference type="ARBA" id="ARBA00023016"/>
    </source>
</evidence>
<dbReference type="SUPFAM" id="SSF51064">
    <property type="entry name" value="Head domain of nucleotide exchange factor GrpE"/>
    <property type="match status" value="1"/>
</dbReference>
<evidence type="ECO:0000256" key="2">
    <source>
        <dbReference type="ARBA" id="ARBA00009054"/>
    </source>
</evidence>